<comment type="caution">
    <text evidence="2">The sequence shown here is derived from an EMBL/GenBank/DDBJ whole genome shotgun (WGS) entry which is preliminary data.</text>
</comment>
<organism evidence="2 3">
    <name type="scientific">Nonomuraea spiralis</name>
    <dbReference type="NCBI Taxonomy" id="46182"/>
    <lineage>
        <taxon>Bacteria</taxon>
        <taxon>Bacillati</taxon>
        <taxon>Actinomycetota</taxon>
        <taxon>Actinomycetes</taxon>
        <taxon>Streptosporangiales</taxon>
        <taxon>Streptosporangiaceae</taxon>
        <taxon>Nonomuraea</taxon>
    </lineage>
</organism>
<dbReference type="RefSeq" id="WP_189649162.1">
    <property type="nucleotide sequence ID" value="NZ_BMRC01000009.1"/>
</dbReference>
<accession>A0ABV5IJ80</accession>
<keyword evidence="3" id="KW-1185">Reference proteome</keyword>
<keyword evidence="1" id="KW-0732">Signal</keyword>
<reference evidence="2 3" key="1">
    <citation type="submission" date="2024-09" db="EMBL/GenBank/DDBJ databases">
        <authorList>
            <person name="Sun Q."/>
            <person name="Mori K."/>
        </authorList>
    </citation>
    <scope>NUCLEOTIDE SEQUENCE [LARGE SCALE GENOMIC DNA]</scope>
    <source>
        <strain evidence="2 3">CCM 3426</strain>
    </source>
</reference>
<evidence type="ECO:0000313" key="3">
    <source>
        <dbReference type="Proteomes" id="UP001589647"/>
    </source>
</evidence>
<feature type="signal peptide" evidence="1">
    <location>
        <begin position="1"/>
        <end position="28"/>
    </location>
</feature>
<feature type="chain" id="PRO_5046476249" evidence="1">
    <location>
        <begin position="29"/>
        <end position="151"/>
    </location>
</feature>
<dbReference type="EMBL" id="JBHMEI010000015">
    <property type="protein sequence ID" value="MFB9203789.1"/>
    <property type="molecule type" value="Genomic_DNA"/>
</dbReference>
<protein>
    <submittedName>
        <fullName evidence="2">Uncharacterized protein</fullName>
    </submittedName>
</protein>
<proteinExistence type="predicted"/>
<name>A0ABV5IJ80_9ACTN</name>
<evidence type="ECO:0000256" key="1">
    <source>
        <dbReference type="SAM" id="SignalP"/>
    </source>
</evidence>
<evidence type="ECO:0000313" key="2">
    <source>
        <dbReference type="EMBL" id="MFB9203789.1"/>
    </source>
</evidence>
<dbReference type="Proteomes" id="UP001589647">
    <property type="component" value="Unassembled WGS sequence"/>
</dbReference>
<gene>
    <name evidence="2" type="ORF">ACFFV7_21540</name>
</gene>
<sequence>MTHIVAKAAAILGGGGLSLVLLATAAHATAAAPPHRVRASCTMSDGQKATFELKYRTSGGYHRVSDILYSWNSEVPIRLRTGHLRLMVERRGSDRKVFEETLHEKETSNDVSYDLVVDVKVPAARKLYLVVDSTYVKKGRTLRCAGRTAGV</sequence>